<dbReference type="Gene3D" id="2.60.120.10">
    <property type="entry name" value="Jelly Rolls"/>
    <property type="match status" value="1"/>
</dbReference>
<dbReference type="InterPro" id="IPR014710">
    <property type="entry name" value="RmlC-like_jellyroll"/>
</dbReference>
<protein>
    <submittedName>
        <fullName evidence="1">Cupin domain-containing protein</fullName>
    </submittedName>
</protein>
<dbReference type="InterPro" id="IPR011051">
    <property type="entry name" value="RmlC_Cupin_sf"/>
</dbReference>
<keyword evidence="2" id="KW-1185">Reference proteome</keyword>
<accession>A0A8J8MUH2</accession>
<reference evidence="1" key="1">
    <citation type="submission" date="2020-01" db="EMBL/GenBank/DDBJ databases">
        <authorList>
            <person name="Yang Y."/>
            <person name="Kwon Y.M."/>
        </authorList>
    </citation>
    <scope>NUCLEOTIDE SEQUENCE</scope>
    <source>
        <strain evidence="1">PG104</strain>
    </source>
</reference>
<dbReference type="SUPFAM" id="SSF51182">
    <property type="entry name" value="RmlC-like cupins"/>
    <property type="match status" value="1"/>
</dbReference>
<evidence type="ECO:0000313" key="1">
    <source>
        <dbReference type="EMBL" id="QUS36946.1"/>
    </source>
</evidence>
<proteinExistence type="predicted"/>
<dbReference type="AlphaFoldDB" id="A0A8J8MUH2"/>
<organism evidence="1 2">
    <name type="scientific">Falsirhodobacter algicola</name>
    <dbReference type="NCBI Taxonomy" id="2692330"/>
    <lineage>
        <taxon>Bacteria</taxon>
        <taxon>Pseudomonadati</taxon>
        <taxon>Pseudomonadota</taxon>
        <taxon>Alphaproteobacteria</taxon>
        <taxon>Rhodobacterales</taxon>
        <taxon>Paracoccaceae</taxon>
        <taxon>Falsirhodobacter</taxon>
    </lineage>
</organism>
<gene>
    <name evidence="1" type="ORF">GR316_08670</name>
</gene>
<name>A0A8J8MUH2_9RHOB</name>
<sequence>MAAGPVCAQDAPSVAEQQMAEHGHFITAQQPYQQATQIPYVTSPFAPSKTMPEACANATVEAYISKWESGEIDFDSIAPDDSIPESRRGCLTFDADGNITEAAQCSLENAPVGYLWKELSDWPVTIGITNGKPSDHNPHFHGQPECYYAVSGRARTLAQGQYQWMETGDYFYIPGNTLHNTPIEDPTGFGVLYWYPDNGHFDGFKYYWRKDVEYLRPAEEAFDEVDIMRKAAMGLGSYGTNEEYFEQKVEEYDEAHKAE</sequence>
<dbReference type="KEGG" id="fap:GR316_08670"/>
<evidence type="ECO:0000313" key="2">
    <source>
        <dbReference type="Proteomes" id="UP000679284"/>
    </source>
</evidence>
<dbReference type="EMBL" id="CP047289">
    <property type="protein sequence ID" value="QUS36946.1"/>
    <property type="molecule type" value="Genomic_DNA"/>
</dbReference>
<dbReference type="CDD" id="cd02208">
    <property type="entry name" value="cupin_RmlC-like"/>
    <property type="match status" value="1"/>
</dbReference>
<dbReference type="Proteomes" id="UP000679284">
    <property type="component" value="Chromosome"/>
</dbReference>